<dbReference type="GO" id="GO:0005737">
    <property type="term" value="C:cytoplasm"/>
    <property type="evidence" value="ECO:0007669"/>
    <property type="project" value="TreeGrafter"/>
</dbReference>
<dbReference type="SMART" id="SM01017">
    <property type="entry name" value="Arrestin_C"/>
    <property type="match status" value="1"/>
</dbReference>
<dbReference type="EMBL" id="UFQT01000194">
    <property type="protein sequence ID" value="SSX21451.1"/>
    <property type="molecule type" value="Genomic_DNA"/>
</dbReference>
<dbReference type="InterPro" id="IPR011021">
    <property type="entry name" value="Arrestin-like_N"/>
</dbReference>
<protein>
    <submittedName>
        <fullName evidence="4">CSON004655 protein</fullName>
    </submittedName>
</protein>
<dbReference type="Pfam" id="PF02752">
    <property type="entry name" value="Arrestin_C"/>
    <property type="match status" value="1"/>
</dbReference>
<keyword evidence="2" id="KW-0716">Sensory transduction</keyword>
<evidence type="ECO:0000256" key="1">
    <source>
        <dbReference type="ARBA" id="ARBA00005298"/>
    </source>
</evidence>
<dbReference type="InterPro" id="IPR014752">
    <property type="entry name" value="Arrestin-like_C"/>
</dbReference>
<dbReference type="InterPro" id="IPR014756">
    <property type="entry name" value="Ig_E-set"/>
</dbReference>
<dbReference type="GO" id="GO:0015031">
    <property type="term" value="P:protein transport"/>
    <property type="evidence" value="ECO:0007669"/>
    <property type="project" value="TreeGrafter"/>
</dbReference>
<evidence type="ECO:0000256" key="2">
    <source>
        <dbReference type="ARBA" id="ARBA00022606"/>
    </source>
</evidence>
<feature type="domain" description="Arrestin C-terminal-like" evidence="3">
    <location>
        <begin position="170"/>
        <end position="303"/>
    </location>
</feature>
<reference evidence="4" key="1">
    <citation type="submission" date="2018-07" db="EMBL/GenBank/DDBJ databases">
        <authorList>
            <person name="Quirk P.G."/>
            <person name="Krulwich T.A."/>
        </authorList>
    </citation>
    <scope>NUCLEOTIDE SEQUENCE</scope>
</reference>
<comment type="similarity">
    <text evidence="1">Belongs to the arrestin family.</text>
</comment>
<dbReference type="Gene3D" id="2.60.40.640">
    <property type="match status" value="2"/>
</dbReference>
<dbReference type="PANTHER" id="PTHR11188">
    <property type="entry name" value="ARRESTIN DOMAIN CONTAINING PROTEIN"/>
    <property type="match status" value="1"/>
</dbReference>
<gene>
    <name evidence="4" type="primary">CSON004655</name>
</gene>
<organism evidence="4">
    <name type="scientific">Culicoides sonorensis</name>
    <name type="common">Biting midge</name>
    <dbReference type="NCBI Taxonomy" id="179676"/>
    <lineage>
        <taxon>Eukaryota</taxon>
        <taxon>Metazoa</taxon>
        <taxon>Ecdysozoa</taxon>
        <taxon>Arthropoda</taxon>
        <taxon>Hexapoda</taxon>
        <taxon>Insecta</taxon>
        <taxon>Pterygota</taxon>
        <taxon>Neoptera</taxon>
        <taxon>Endopterygota</taxon>
        <taxon>Diptera</taxon>
        <taxon>Nematocera</taxon>
        <taxon>Chironomoidea</taxon>
        <taxon>Ceratopogonidae</taxon>
        <taxon>Ceratopogoninae</taxon>
        <taxon>Culicoides</taxon>
        <taxon>Monoculicoides</taxon>
    </lineage>
</organism>
<dbReference type="SUPFAM" id="SSF81296">
    <property type="entry name" value="E set domains"/>
    <property type="match status" value="2"/>
</dbReference>
<sequence length="331" mass="37782">MSLNIELDRDNKTYRPGEKITCKVEITFEEPVKVRCIAVRFHGFAATEWSKIKLGRGKNRIKTYAAFEEYFRTYNDLTGERGGPEIELPAGRNVYPVEFTLPLCLPSSFQGLHGGVHYTIKAKIQADGDFNKSLKEEFHIESPLDLNLYPNTKEQQRVEEITYFCCWCCRSGPLTLVTTVPRTGYLPGEKINFLIECDNTSRINVLSIKVFLREIQTYRSTTPRINTKTHEELVAEVEFDEVIKRNDTKTYKGELSIPHEKVKNLKNCTLIDVDYEIYAVAEVNKLHMDLENKLPITLGNIAFTTTPSDVIVSGQKHKTKSGSIPFIDSTE</sequence>
<dbReference type="PANTHER" id="PTHR11188:SF176">
    <property type="entry name" value="ARRESTIN DOMAIN-CONTAINING PROTEIN 1"/>
    <property type="match status" value="1"/>
</dbReference>
<dbReference type="VEuPathDB" id="VectorBase:CSON004655"/>
<dbReference type="OMA" id="PITIWIE"/>
<evidence type="ECO:0000259" key="3">
    <source>
        <dbReference type="SMART" id="SM01017"/>
    </source>
</evidence>
<accession>A0A336LWU8</accession>
<dbReference type="InterPro" id="IPR011022">
    <property type="entry name" value="Arrestin_C-like"/>
</dbReference>
<evidence type="ECO:0000313" key="4">
    <source>
        <dbReference type="EMBL" id="SSX21451.1"/>
    </source>
</evidence>
<dbReference type="Pfam" id="PF00339">
    <property type="entry name" value="Arrestin_N"/>
    <property type="match status" value="1"/>
</dbReference>
<name>A0A336LWU8_CULSO</name>
<dbReference type="InterPro" id="IPR050357">
    <property type="entry name" value="Arrestin_domain-protein"/>
</dbReference>
<dbReference type="AlphaFoldDB" id="A0A336LWU8"/>
<proteinExistence type="inferred from homology"/>